<protein>
    <recommendedName>
        <fullName evidence="9">Period circadian protein homolog 2</fullName>
    </recommendedName>
    <alternativeName>
        <fullName evidence="10">Circadian clock protein PERIOD 2</fullName>
    </alternativeName>
</protein>
<dbReference type="PANTHER" id="PTHR11269:SF9">
    <property type="entry name" value="PERIOD CIRCADIAN PROTEIN HOMOLOG 2"/>
    <property type="match status" value="1"/>
</dbReference>
<feature type="region of interest" description="Disordered" evidence="11">
    <location>
        <begin position="892"/>
        <end position="968"/>
    </location>
</feature>
<feature type="compositionally biased region" description="Basic residues" evidence="11">
    <location>
        <begin position="911"/>
        <end position="924"/>
    </location>
</feature>
<feature type="compositionally biased region" description="Polar residues" evidence="11">
    <location>
        <begin position="172"/>
        <end position="185"/>
    </location>
</feature>
<evidence type="ECO:0000256" key="2">
    <source>
        <dbReference type="ARBA" id="ARBA00004496"/>
    </source>
</evidence>
<evidence type="ECO:0000256" key="9">
    <source>
        <dbReference type="ARBA" id="ARBA00039684"/>
    </source>
</evidence>
<gene>
    <name evidence="13" type="ORF">ILYODFUR_002857</name>
</gene>
<feature type="compositionally biased region" description="Basic and acidic residues" evidence="11">
    <location>
        <begin position="109"/>
        <end position="120"/>
    </location>
</feature>
<dbReference type="Pfam" id="PF23170">
    <property type="entry name" value="bHLH_PER"/>
    <property type="match status" value="1"/>
</dbReference>
<dbReference type="Pfam" id="PF08447">
    <property type="entry name" value="PAS_3"/>
    <property type="match status" value="1"/>
</dbReference>
<evidence type="ECO:0000256" key="3">
    <source>
        <dbReference type="ARBA" id="ARBA00022490"/>
    </source>
</evidence>
<feature type="compositionally biased region" description="Basic and acidic residues" evidence="11">
    <location>
        <begin position="135"/>
        <end position="151"/>
    </location>
</feature>
<feature type="compositionally biased region" description="Low complexity" evidence="11">
    <location>
        <begin position="1269"/>
        <end position="1302"/>
    </location>
</feature>
<evidence type="ECO:0000256" key="11">
    <source>
        <dbReference type="SAM" id="MobiDB-lite"/>
    </source>
</evidence>
<dbReference type="InterPro" id="IPR013655">
    <property type="entry name" value="PAS_fold_3"/>
</dbReference>
<evidence type="ECO:0000256" key="7">
    <source>
        <dbReference type="ARBA" id="ARBA00023163"/>
    </source>
</evidence>
<feature type="region of interest" description="Disordered" evidence="11">
    <location>
        <begin position="814"/>
        <end position="834"/>
    </location>
</feature>
<dbReference type="EMBL" id="JAHRIQ010069653">
    <property type="protein sequence ID" value="MEQ2243036.1"/>
    <property type="molecule type" value="Genomic_DNA"/>
</dbReference>
<dbReference type="Proteomes" id="UP001482620">
    <property type="component" value="Unassembled WGS sequence"/>
</dbReference>
<keyword evidence="8" id="KW-0539">Nucleus</keyword>
<evidence type="ECO:0000256" key="4">
    <source>
        <dbReference type="ARBA" id="ARBA00022737"/>
    </source>
</evidence>
<feature type="region of interest" description="Disordered" evidence="11">
    <location>
        <begin position="712"/>
        <end position="772"/>
    </location>
</feature>
<evidence type="ECO:0000256" key="5">
    <source>
        <dbReference type="ARBA" id="ARBA00023015"/>
    </source>
</evidence>
<feature type="region of interest" description="Disordered" evidence="11">
    <location>
        <begin position="1103"/>
        <end position="1137"/>
    </location>
</feature>
<feature type="region of interest" description="Disordered" evidence="11">
    <location>
        <begin position="1562"/>
        <end position="1626"/>
    </location>
</feature>
<evidence type="ECO:0000256" key="6">
    <source>
        <dbReference type="ARBA" id="ARBA00023108"/>
    </source>
</evidence>
<dbReference type="InterPro" id="IPR000014">
    <property type="entry name" value="PAS"/>
</dbReference>
<dbReference type="CDD" id="cd00130">
    <property type="entry name" value="PAS"/>
    <property type="match status" value="1"/>
</dbReference>
<evidence type="ECO:0000256" key="8">
    <source>
        <dbReference type="ARBA" id="ARBA00023242"/>
    </source>
</evidence>
<feature type="region of interest" description="Disordered" evidence="11">
    <location>
        <begin position="1257"/>
        <end position="1332"/>
    </location>
</feature>
<name>A0ABV0UFM7_9TELE</name>
<feature type="compositionally biased region" description="Polar residues" evidence="11">
    <location>
        <begin position="1308"/>
        <end position="1317"/>
    </location>
</feature>
<evidence type="ECO:0000313" key="13">
    <source>
        <dbReference type="EMBL" id="MEQ2243036.1"/>
    </source>
</evidence>
<comment type="caution">
    <text evidence="13">The sequence shown here is derived from an EMBL/GenBank/DDBJ whole genome shotgun (WGS) entry which is preliminary data.</text>
</comment>
<reference evidence="13 14" key="1">
    <citation type="submission" date="2021-06" db="EMBL/GenBank/DDBJ databases">
        <authorList>
            <person name="Palmer J.M."/>
        </authorList>
    </citation>
    <scope>NUCLEOTIDE SEQUENCE [LARGE SCALE GENOMIC DNA]</scope>
    <source>
        <strain evidence="14">if_2019</strain>
        <tissue evidence="13">Muscle</tissue>
    </source>
</reference>
<proteinExistence type="predicted"/>
<dbReference type="Pfam" id="PF21353">
    <property type="entry name" value="Per3-like_PAS-A"/>
    <property type="match status" value="1"/>
</dbReference>
<feature type="compositionally biased region" description="Polar residues" evidence="11">
    <location>
        <begin position="1004"/>
        <end position="1013"/>
    </location>
</feature>
<accession>A0ABV0UFM7</accession>
<evidence type="ECO:0000313" key="14">
    <source>
        <dbReference type="Proteomes" id="UP001482620"/>
    </source>
</evidence>
<dbReference type="Gene3D" id="3.30.450.20">
    <property type="entry name" value="PAS domain"/>
    <property type="match status" value="2"/>
</dbReference>
<feature type="region of interest" description="Disordered" evidence="11">
    <location>
        <begin position="1158"/>
        <end position="1182"/>
    </location>
</feature>
<dbReference type="InterPro" id="IPR022728">
    <property type="entry name" value="Period_circadian-like_C"/>
</dbReference>
<feature type="compositionally biased region" description="Polar residues" evidence="11">
    <location>
        <begin position="1158"/>
        <end position="1169"/>
    </location>
</feature>
<feature type="region of interest" description="Disordered" evidence="11">
    <location>
        <begin position="987"/>
        <end position="1013"/>
    </location>
</feature>
<keyword evidence="5" id="KW-0805">Transcription regulation</keyword>
<dbReference type="InterPro" id="IPR035965">
    <property type="entry name" value="PAS-like_dom_sf"/>
</dbReference>
<dbReference type="PANTHER" id="PTHR11269">
    <property type="entry name" value="PERIOD CIRCADIAN PROTEIN"/>
    <property type="match status" value="1"/>
</dbReference>
<feature type="compositionally biased region" description="Polar residues" evidence="11">
    <location>
        <begin position="942"/>
        <end position="963"/>
    </location>
</feature>
<keyword evidence="4" id="KW-0677">Repeat</keyword>
<keyword evidence="6" id="KW-0090">Biological rhythms</keyword>
<feature type="compositionally biased region" description="Low complexity" evidence="11">
    <location>
        <begin position="21"/>
        <end position="41"/>
    </location>
</feature>
<comment type="subcellular location">
    <subcellularLocation>
        <location evidence="2">Cytoplasm</location>
    </subcellularLocation>
    <subcellularLocation>
        <location evidence="1">Nucleus</location>
    </subcellularLocation>
</comment>
<feature type="compositionally biased region" description="Basic and acidic residues" evidence="11">
    <location>
        <begin position="1323"/>
        <end position="1332"/>
    </location>
</feature>
<dbReference type="PROSITE" id="PS50112">
    <property type="entry name" value="PAS"/>
    <property type="match status" value="1"/>
</dbReference>
<dbReference type="SMART" id="SM00091">
    <property type="entry name" value="PAS"/>
    <property type="match status" value="2"/>
</dbReference>
<feature type="region of interest" description="Disordered" evidence="11">
    <location>
        <begin position="1"/>
        <end position="191"/>
    </location>
</feature>
<feature type="compositionally biased region" description="Low complexity" evidence="11">
    <location>
        <begin position="98"/>
        <end position="108"/>
    </location>
</feature>
<dbReference type="Pfam" id="PF12114">
    <property type="entry name" value="Period_C"/>
    <property type="match status" value="1"/>
</dbReference>
<feature type="domain" description="PAS" evidence="12">
    <location>
        <begin position="429"/>
        <end position="472"/>
    </location>
</feature>
<dbReference type="InterPro" id="IPR050760">
    <property type="entry name" value="Period_circadian_regulator"/>
</dbReference>
<evidence type="ECO:0000256" key="10">
    <source>
        <dbReference type="ARBA" id="ARBA00042893"/>
    </source>
</evidence>
<keyword evidence="7" id="KW-0804">Transcription</keyword>
<evidence type="ECO:0000259" key="12">
    <source>
        <dbReference type="PROSITE" id="PS50112"/>
    </source>
</evidence>
<organism evidence="13 14">
    <name type="scientific">Ilyodon furcidens</name>
    <name type="common">goldbreast splitfin</name>
    <dbReference type="NCBI Taxonomy" id="33524"/>
    <lineage>
        <taxon>Eukaryota</taxon>
        <taxon>Metazoa</taxon>
        <taxon>Chordata</taxon>
        <taxon>Craniata</taxon>
        <taxon>Vertebrata</taxon>
        <taxon>Euteleostomi</taxon>
        <taxon>Actinopterygii</taxon>
        <taxon>Neopterygii</taxon>
        <taxon>Teleostei</taxon>
        <taxon>Neoteleostei</taxon>
        <taxon>Acanthomorphata</taxon>
        <taxon>Ovalentaria</taxon>
        <taxon>Atherinomorphae</taxon>
        <taxon>Cyprinodontiformes</taxon>
        <taxon>Goodeidae</taxon>
        <taxon>Ilyodon</taxon>
    </lineage>
</organism>
<feature type="compositionally biased region" description="Low complexity" evidence="11">
    <location>
        <begin position="152"/>
        <end position="171"/>
    </location>
</feature>
<keyword evidence="3" id="KW-0963">Cytoplasm</keyword>
<dbReference type="InterPro" id="IPR048814">
    <property type="entry name" value="Per1-3_PAS-A"/>
</dbReference>
<feature type="compositionally biased region" description="Polar residues" evidence="11">
    <location>
        <begin position="121"/>
        <end position="134"/>
    </location>
</feature>
<feature type="compositionally biased region" description="Low complexity" evidence="11">
    <location>
        <begin position="578"/>
        <end position="590"/>
    </location>
</feature>
<evidence type="ECO:0000256" key="1">
    <source>
        <dbReference type="ARBA" id="ARBA00004123"/>
    </source>
</evidence>
<feature type="region of interest" description="Disordered" evidence="11">
    <location>
        <begin position="578"/>
        <end position="606"/>
    </location>
</feature>
<feature type="compositionally biased region" description="Polar residues" evidence="11">
    <location>
        <begin position="1117"/>
        <end position="1130"/>
    </location>
</feature>
<sequence>MSDDSDSKPYHLPVPADRDGLSGCRASASSSSISSGGLVCSPMEQMCWVGGYSQGGPDLGLPSEGSDSSGQDTAFSPHNVHKTTRSRLSAEEDVEMKSSGSSGSGTESHGNESHGNESHGNESNGHESTGSSNSRSKDSALVESSESDKSSNSHSPSPPSSSNAYSLLSSEQDNPSTSGCSSQESAKAKNQKEVIKTLKELKLHMPADKKQNCRSTTLSALKHALRCVKQVEANEEYYQLMMINNSHPPGPDVSSYTIEEIDSITSEYTLKNNDIFAVVVSLSTGKVIYISDQAASILNCKRDTFKDSKFVEFLMPQDISVFYSFTTPYRLPSWSMCTGADPSPSDCMQEKSFFCRISGGKEFEGDLRYYPFRMTPYLMKVQDTAHDENQFCCLLLAERVHSGYEAPRIPPDKRVFTTTHTPNCVFQDVDERAVPLLGYLPQDLIATPILFHLHPDDRPVMLAIHRKIIQYAGQPFDHSSIRFCAQNGEYIVLDTSWSTFVNPWSRKVSFIIGRHKVRMGPMNEDIFMAPHSPMGHIKNMDSDIQEITEQIHRLLLQPVLNSGSSGYSSLNSNEYLQGMTSSSSESLNNSKGGKMRQKEGELTSKSRPRTFQEICKGIHLQKCQEQQMAKAEHKKGTAMSGQNSQAVVRLKDSAPPISWRDATTTDSRGCFHEELGLNDQTGCSYQQISCLDSVIRYLESYNIPIIMKRKCQSSSNTTSSNSDEDKQKKSHAVQVSEEPTLSKDQSALDDPHKKTSDAATAVVGTSMPLPVPNKPESVVSITSQCSYSSTIVHVGDKKPQPESEITEDVPVAGEMPESSQNLTAPRPVSPPSQEMESYKKLGLTKQVLAAHTQKEEQAFLCRVRELRGLAHHKTSCSPPPDQQRDERTITAARAVQPRKLAGQRPEPTPRRGTRNKKTKTKRAKLITTPNSTASPHKERQRQQLPPQTSQNLTQTPISPSDAPQPTFPALYPVMMPGYPLQVYPRADSAFPHSEAPPQDLGDNQGAQFPLSSPVTQSAPFTSHMVAPIVAFVLPSYLNPFFGHPAPQVPVYQVDAGGVPVQAQPFDQAAFPGQGAFTSPPFLSSQNQLNPPLASYMSASFCFPSSSDTPKPPAEGCSRSSTPQSGETKGQASPPLFQSRCSSPLNLLELELSVDRQDNTAQASVGQGNNVPEREKGASPNKTMKRELKQPSLSLLGPPGPLYFQPTSCVCERLSWDKVWSRLGACNKERSDEGNNSDIISTSSDMLDLILQEDSCSATSGSMGSGSNGFGTSASGTSKSRTSGSGTSASGKSGSFSGSNNTSKYFGSVDSSQSSQKPKSCLRSSEERPAETEHLKCVLQDPVWLLMANTDEEVMKTYELPSRDIERVLEEDNKKMRLLQQCQPHFSDDQRKELSEVHPWIQNGGLPKAIDVEIYMANYTSAQVIGDPGDASAPALATEGLGDASAPVLATEGLGDASAPVLATEGLGDASAPVHATEVSKGLGNASAPVHATEGLGDASAPVHTSAPVHATEGLGDASAPIHATEGLGDASAPVHATEGLGDASAPAHATEGLGDVSAPVHTTEGLGDASPPVHATEGLGDASAPVHATEGLGDASAPAHATEGLGDASAPAHATEGPSDASAPGLKAFQGFSKRLVLVLVTEPCDEGFEDEPPPEPVPERFEKELVLVSASEPSTPLPPTTPESVLHVLAPA</sequence>
<dbReference type="InterPro" id="IPR057310">
    <property type="entry name" value="PER1-3_bHLH"/>
</dbReference>
<dbReference type="SUPFAM" id="SSF55785">
    <property type="entry name" value="PYP-like sensor domain (PAS domain)"/>
    <property type="match status" value="1"/>
</dbReference>
<feature type="compositionally biased region" description="Polar residues" evidence="11">
    <location>
        <begin position="65"/>
        <end position="76"/>
    </location>
</feature>
<keyword evidence="14" id="KW-1185">Reference proteome</keyword>